<feature type="domain" description="Fanconi anemia core complex-associated protein 24 pseudonuclease" evidence="4">
    <location>
        <begin position="2"/>
        <end position="45"/>
    </location>
</feature>
<feature type="domain" description="DisA/LigA helix-hairpin-helix motif" evidence="3">
    <location>
        <begin position="76"/>
        <end position="123"/>
    </location>
</feature>
<dbReference type="STRING" id="6573.A0A210PSE9"/>
<dbReference type="InterPro" id="IPR041663">
    <property type="entry name" value="DisA/LigA_HHH"/>
</dbReference>
<dbReference type="AlphaFoldDB" id="A0A210PSE9"/>
<proteinExistence type="predicted"/>
<evidence type="ECO:0000256" key="1">
    <source>
        <dbReference type="ARBA" id="ARBA00022763"/>
    </source>
</evidence>
<dbReference type="Pfam" id="PF12826">
    <property type="entry name" value="HHH_2"/>
    <property type="match status" value="1"/>
</dbReference>
<dbReference type="GO" id="GO:0036297">
    <property type="term" value="P:interstrand cross-link repair"/>
    <property type="evidence" value="ECO:0007669"/>
    <property type="project" value="InterPro"/>
</dbReference>
<evidence type="ECO:0000259" key="3">
    <source>
        <dbReference type="Pfam" id="PF12826"/>
    </source>
</evidence>
<dbReference type="PANTHER" id="PTHR31786">
    <property type="entry name" value="FANCONI ANEMIA CORE COMPLEX-ASSOCIATED PROTEIN 24"/>
    <property type="match status" value="1"/>
</dbReference>
<accession>A0A210PSE9</accession>
<dbReference type="Gene3D" id="1.10.150.20">
    <property type="entry name" value="5' to 3' exonuclease, C-terminal subdomain"/>
    <property type="match status" value="1"/>
</dbReference>
<dbReference type="GO" id="GO:0003682">
    <property type="term" value="F:chromatin binding"/>
    <property type="evidence" value="ECO:0007669"/>
    <property type="project" value="TreeGrafter"/>
</dbReference>
<evidence type="ECO:0000313" key="6">
    <source>
        <dbReference type="Proteomes" id="UP000242188"/>
    </source>
</evidence>
<sequence length="126" mass="13775">MAERTTTSQQYYSPLQNFCMLELGFSLLPVPSQREAASLLIQMVHCEGKPADMNPFCKKKKNVPLDPAILTTLQCVPKLGEVKAKLLLQTFKNIQSISAASVEELTAVIGKANAAQVKTFFSEGVT</sequence>
<evidence type="ECO:0000256" key="2">
    <source>
        <dbReference type="ARBA" id="ARBA00023204"/>
    </source>
</evidence>
<protein>
    <submittedName>
        <fullName evidence="5">Fanconi anemia-associated protein of 24 kDa</fullName>
    </submittedName>
</protein>
<organism evidence="5 6">
    <name type="scientific">Mizuhopecten yessoensis</name>
    <name type="common">Japanese scallop</name>
    <name type="synonym">Patinopecten yessoensis</name>
    <dbReference type="NCBI Taxonomy" id="6573"/>
    <lineage>
        <taxon>Eukaryota</taxon>
        <taxon>Metazoa</taxon>
        <taxon>Spiralia</taxon>
        <taxon>Lophotrochozoa</taxon>
        <taxon>Mollusca</taxon>
        <taxon>Bivalvia</taxon>
        <taxon>Autobranchia</taxon>
        <taxon>Pteriomorphia</taxon>
        <taxon>Pectinida</taxon>
        <taxon>Pectinoidea</taxon>
        <taxon>Pectinidae</taxon>
        <taxon>Mizuhopecten</taxon>
    </lineage>
</organism>
<keyword evidence="1" id="KW-0227">DNA damage</keyword>
<dbReference type="InterPro" id="IPR010994">
    <property type="entry name" value="RuvA_2-like"/>
</dbReference>
<dbReference type="Proteomes" id="UP000242188">
    <property type="component" value="Unassembled WGS sequence"/>
</dbReference>
<evidence type="ECO:0000313" key="5">
    <source>
        <dbReference type="EMBL" id="OWF39382.1"/>
    </source>
</evidence>
<dbReference type="GO" id="GO:0043240">
    <property type="term" value="C:Fanconi anaemia nuclear complex"/>
    <property type="evidence" value="ECO:0007669"/>
    <property type="project" value="InterPro"/>
</dbReference>
<gene>
    <name evidence="5" type="ORF">KP79_PYT25189</name>
</gene>
<name>A0A210PSE9_MIZYE</name>
<dbReference type="InterPro" id="IPR040646">
    <property type="entry name" value="PND"/>
</dbReference>
<comment type="caution">
    <text evidence="5">The sequence shown here is derived from an EMBL/GenBank/DDBJ whole genome shotgun (WGS) entry which is preliminary data.</text>
</comment>
<keyword evidence="6" id="KW-1185">Reference proteome</keyword>
<evidence type="ECO:0000259" key="4">
    <source>
        <dbReference type="Pfam" id="PF17949"/>
    </source>
</evidence>
<keyword evidence="2" id="KW-0234">DNA repair</keyword>
<dbReference type="Pfam" id="PF17949">
    <property type="entry name" value="PND"/>
    <property type="match status" value="1"/>
</dbReference>
<dbReference type="InterPro" id="IPR026985">
    <property type="entry name" value="FAAP24"/>
</dbReference>
<dbReference type="OrthoDB" id="5975714at2759"/>
<reference evidence="5 6" key="1">
    <citation type="journal article" date="2017" name="Nat. Ecol. Evol.">
        <title>Scallop genome provides insights into evolution of bilaterian karyotype and development.</title>
        <authorList>
            <person name="Wang S."/>
            <person name="Zhang J."/>
            <person name="Jiao W."/>
            <person name="Li J."/>
            <person name="Xun X."/>
            <person name="Sun Y."/>
            <person name="Guo X."/>
            <person name="Huan P."/>
            <person name="Dong B."/>
            <person name="Zhang L."/>
            <person name="Hu X."/>
            <person name="Sun X."/>
            <person name="Wang J."/>
            <person name="Zhao C."/>
            <person name="Wang Y."/>
            <person name="Wang D."/>
            <person name="Huang X."/>
            <person name="Wang R."/>
            <person name="Lv J."/>
            <person name="Li Y."/>
            <person name="Zhang Z."/>
            <person name="Liu B."/>
            <person name="Lu W."/>
            <person name="Hui Y."/>
            <person name="Liang J."/>
            <person name="Zhou Z."/>
            <person name="Hou R."/>
            <person name="Li X."/>
            <person name="Liu Y."/>
            <person name="Li H."/>
            <person name="Ning X."/>
            <person name="Lin Y."/>
            <person name="Zhao L."/>
            <person name="Xing Q."/>
            <person name="Dou J."/>
            <person name="Li Y."/>
            <person name="Mao J."/>
            <person name="Guo H."/>
            <person name="Dou H."/>
            <person name="Li T."/>
            <person name="Mu C."/>
            <person name="Jiang W."/>
            <person name="Fu Q."/>
            <person name="Fu X."/>
            <person name="Miao Y."/>
            <person name="Liu J."/>
            <person name="Yu Q."/>
            <person name="Li R."/>
            <person name="Liao H."/>
            <person name="Li X."/>
            <person name="Kong Y."/>
            <person name="Jiang Z."/>
            <person name="Chourrout D."/>
            <person name="Li R."/>
            <person name="Bao Z."/>
        </authorList>
    </citation>
    <scope>NUCLEOTIDE SEQUENCE [LARGE SCALE GENOMIC DNA]</scope>
    <source>
        <strain evidence="5 6">PY_sf001</strain>
    </source>
</reference>
<dbReference type="EMBL" id="NEDP02005529">
    <property type="protein sequence ID" value="OWF39382.1"/>
    <property type="molecule type" value="Genomic_DNA"/>
</dbReference>
<dbReference type="SUPFAM" id="SSF47781">
    <property type="entry name" value="RuvA domain 2-like"/>
    <property type="match status" value="1"/>
</dbReference>
<dbReference type="Gene3D" id="3.40.50.10130">
    <property type="match status" value="1"/>
</dbReference>
<dbReference type="PANTHER" id="PTHR31786:SF2">
    <property type="entry name" value="FANCONI ANEMIA CORE COMPLEX-ASSOCIATED PROTEIN 24"/>
    <property type="match status" value="1"/>
</dbReference>